<dbReference type="RefSeq" id="YP_009190766.1">
    <property type="nucleotide sequence ID" value="NC_028686.1"/>
</dbReference>
<gene>
    <name evidence="3" type="ORF">JD18_185</name>
</gene>
<proteinExistence type="predicted"/>
<keyword evidence="4" id="KW-1185">Reference proteome</keyword>
<feature type="compositionally biased region" description="Polar residues" evidence="2">
    <location>
        <begin position="536"/>
        <end position="566"/>
    </location>
</feature>
<dbReference type="Pfam" id="PF25671">
    <property type="entry name" value="T4_Tape_measure"/>
    <property type="match status" value="1"/>
</dbReference>
<feature type="compositionally biased region" description="Low complexity" evidence="2">
    <location>
        <begin position="503"/>
        <end position="512"/>
    </location>
</feature>
<feature type="coiled-coil region" evidence="1">
    <location>
        <begin position="454"/>
        <end position="499"/>
    </location>
</feature>
<dbReference type="GeneID" id="26518600"/>
<feature type="compositionally biased region" description="Basic and acidic residues" evidence="2">
    <location>
        <begin position="525"/>
        <end position="535"/>
    </location>
</feature>
<feature type="region of interest" description="Disordered" evidence="2">
    <location>
        <begin position="151"/>
        <end position="182"/>
    </location>
</feature>
<protein>
    <recommendedName>
        <fullName evidence="5">Baseplate hub subunit tail length determinator</fullName>
    </recommendedName>
</protein>
<feature type="region of interest" description="Disordered" evidence="2">
    <location>
        <begin position="503"/>
        <end position="577"/>
    </location>
</feature>
<evidence type="ECO:0000313" key="4">
    <source>
        <dbReference type="Proteomes" id="UP000204179"/>
    </source>
</evidence>
<evidence type="ECO:0000313" key="3">
    <source>
        <dbReference type="EMBL" id="AKY02056.1"/>
    </source>
</evidence>
<dbReference type="EMBL" id="KT239446">
    <property type="protein sequence ID" value="AKY02056.1"/>
    <property type="molecule type" value="Genomic_DNA"/>
</dbReference>
<name>A0A0K1Y5J7_9CAUD</name>
<evidence type="ECO:0008006" key="5">
    <source>
        <dbReference type="Google" id="ProtNLM"/>
    </source>
</evidence>
<organism evidence="3 4">
    <name type="scientific">Klebsiella phage JD18</name>
    <dbReference type="NCBI Taxonomy" id="1698360"/>
    <lineage>
        <taxon>Viruses</taxon>
        <taxon>Duplodnaviria</taxon>
        <taxon>Heunggongvirae</taxon>
        <taxon>Uroviricota</taxon>
        <taxon>Caudoviricetes</taxon>
        <taxon>Pantevenvirales</taxon>
        <taxon>Straboviridae</taxon>
        <taxon>Tevenvirinae</taxon>
        <taxon>Jiaodavirus</taxon>
        <taxon>Jiaodavirus jd18</taxon>
    </lineage>
</organism>
<feature type="region of interest" description="Disordered" evidence="2">
    <location>
        <begin position="1"/>
        <end position="29"/>
    </location>
</feature>
<sequence length="577" mass="63966">MTKKSEMNSMRRRVIADSAPQKKAESQADAQINTLEDIGRRLDDQQASTDLISDVIETKSNEIIKSVEDVSAGVELTAEASERTTDAVSKLNDTASLINDKLTKLADLLSKKHDVQQDVQKTGTGTSLETITEQVPDAPTQQPLEELLERLIPPQDDRRPDADFFPSTEEQEEKAEPKKETEDKNKKFLDLKFGELIKSVKSGFGKTISLTDKISSMLFSYTVSALAQMAKTAAMVLGVIMLIDLIKVHFNYWTKLFEKNFVEFNKQAKEWGPLLTAISEMSNEIVKSFVKGDWGGLAKAIGSGLVDVIDKLGETIMLGMSKLLAGMLRALGFNDSADNIEGAALDRFQTVTGAELDEEDAKMRAKYVDHQEREYDEQPEWKRKLSAKFQKFTGQIDDDEYNKLLSGEKKQSAYADLPEDERLKIITARNNAEAELKRTKAYVEKTDASDSTRLDSAKDAVQSTTTRYKELEKLSPEVAKDLKVELDQLQKLLDSKISEPAPTAEAIPAAEQPEVKQSASIKAAADSREAARTRESNTQSQPIQVNTAVNKNSTYVYRTPPQTSTAAPGMQGAMKTS</sequence>
<keyword evidence="1" id="KW-0175">Coiled coil</keyword>
<evidence type="ECO:0000256" key="2">
    <source>
        <dbReference type="SAM" id="MobiDB-lite"/>
    </source>
</evidence>
<dbReference type="InterPro" id="IPR057967">
    <property type="entry name" value="T4_TMP"/>
</dbReference>
<accession>A0A0K1Y5J7</accession>
<dbReference type="KEGG" id="vg:26518600"/>
<evidence type="ECO:0000256" key="1">
    <source>
        <dbReference type="SAM" id="Coils"/>
    </source>
</evidence>
<dbReference type="Proteomes" id="UP000204179">
    <property type="component" value="Segment"/>
</dbReference>
<reference evidence="3 4" key="1">
    <citation type="submission" date="2015-07" db="EMBL/GenBank/DDBJ databases">
        <title>Isolation and characterization of JD18-a novel lytic bacteriophage for Klebsiella pneumoniae.</title>
        <authorList>
            <person name="Fan J."/>
            <person name="Zhang X."/>
            <person name="Guo X."/>
            <person name="He P."/>
            <person name="Zhang Y."/>
        </authorList>
    </citation>
    <scope>NUCLEOTIDE SEQUENCE [LARGE SCALE GENOMIC DNA]</scope>
</reference>